<feature type="non-terminal residue" evidence="2">
    <location>
        <position position="62"/>
    </location>
</feature>
<evidence type="ECO:0000256" key="1">
    <source>
        <dbReference type="SAM" id="SignalP"/>
    </source>
</evidence>
<proteinExistence type="predicted"/>
<protein>
    <recommendedName>
        <fullName evidence="4">Chemosensory protein</fullName>
    </recommendedName>
</protein>
<reference evidence="2" key="1">
    <citation type="journal article" date="2023" name="IScience">
        <title>Live-bearing cockroach genome reveals convergent evolutionary mechanisms linked to viviparity in insects and beyond.</title>
        <authorList>
            <person name="Fouks B."/>
            <person name="Harrison M.C."/>
            <person name="Mikhailova A.A."/>
            <person name="Marchal E."/>
            <person name="English S."/>
            <person name="Carruthers M."/>
            <person name="Jennings E.C."/>
            <person name="Chiamaka E.L."/>
            <person name="Frigard R.A."/>
            <person name="Pippel M."/>
            <person name="Attardo G.M."/>
            <person name="Benoit J.B."/>
            <person name="Bornberg-Bauer E."/>
            <person name="Tobe S.S."/>
        </authorList>
    </citation>
    <scope>NUCLEOTIDE SEQUENCE</scope>
    <source>
        <strain evidence="2">Stay&amp;Tobe</strain>
    </source>
</reference>
<feature type="chain" id="PRO_5041913117" description="Chemosensory protein" evidence="1">
    <location>
        <begin position="20"/>
        <end position="62"/>
    </location>
</feature>
<dbReference type="InterPro" id="IPR036682">
    <property type="entry name" value="OS_D_A10/PebIII_sf"/>
</dbReference>
<dbReference type="PANTHER" id="PTHR11257:SF13">
    <property type="entry name" value="GEO07322P1"/>
    <property type="match status" value="1"/>
</dbReference>
<gene>
    <name evidence="2" type="ORF">L9F63_028153</name>
</gene>
<comment type="caution">
    <text evidence="2">The sequence shown here is derived from an EMBL/GenBank/DDBJ whole genome shotgun (WGS) entry which is preliminary data.</text>
</comment>
<dbReference type="EMBL" id="JASPKZ010005792">
    <property type="protein sequence ID" value="KAJ9588038.1"/>
    <property type="molecule type" value="Genomic_DNA"/>
</dbReference>
<name>A0AAD7ZYA2_DIPPU</name>
<dbReference type="InterPro" id="IPR005055">
    <property type="entry name" value="A10/PebIII"/>
</dbReference>
<evidence type="ECO:0000313" key="3">
    <source>
        <dbReference type="Proteomes" id="UP001233999"/>
    </source>
</evidence>
<evidence type="ECO:0000313" key="2">
    <source>
        <dbReference type="EMBL" id="KAJ9588038.1"/>
    </source>
</evidence>
<dbReference type="SUPFAM" id="SSF100910">
    <property type="entry name" value="Chemosensory protein Csp2"/>
    <property type="match status" value="1"/>
</dbReference>
<organism evidence="2 3">
    <name type="scientific">Diploptera punctata</name>
    <name type="common">Pacific beetle cockroach</name>
    <dbReference type="NCBI Taxonomy" id="6984"/>
    <lineage>
        <taxon>Eukaryota</taxon>
        <taxon>Metazoa</taxon>
        <taxon>Ecdysozoa</taxon>
        <taxon>Arthropoda</taxon>
        <taxon>Hexapoda</taxon>
        <taxon>Insecta</taxon>
        <taxon>Pterygota</taxon>
        <taxon>Neoptera</taxon>
        <taxon>Polyneoptera</taxon>
        <taxon>Dictyoptera</taxon>
        <taxon>Blattodea</taxon>
        <taxon>Blaberoidea</taxon>
        <taxon>Blaberidae</taxon>
        <taxon>Diplopterinae</taxon>
        <taxon>Diploptera</taxon>
    </lineage>
</organism>
<dbReference type="AlphaFoldDB" id="A0AAD7ZYA2"/>
<accession>A0AAD7ZYA2</accession>
<keyword evidence="3" id="KW-1185">Reference proteome</keyword>
<dbReference type="Proteomes" id="UP001233999">
    <property type="component" value="Unassembled WGS sequence"/>
</dbReference>
<reference evidence="2" key="2">
    <citation type="submission" date="2023-05" db="EMBL/GenBank/DDBJ databases">
        <authorList>
            <person name="Fouks B."/>
        </authorList>
    </citation>
    <scope>NUCLEOTIDE SEQUENCE</scope>
    <source>
        <strain evidence="2">Stay&amp;Tobe</strain>
        <tissue evidence="2">Testes</tissue>
    </source>
</reference>
<evidence type="ECO:0008006" key="4">
    <source>
        <dbReference type="Google" id="ProtNLM"/>
    </source>
</evidence>
<dbReference type="Gene3D" id="1.10.2080.10">
    <property type="entry name" value="Insect odorant-binding protein A10/Ejaculatory bulb-specific protein 3"/>
    <property type="match status" value="1"/>
</dbReference>
<dbReference type="PANTHER" id="PTHR11257">
    <property type="entry name" value="CHEMOSENSORY PROTEIN-RELATED"/>
    <property type="match status" value="1"/>
</dbReference>
<sequence>MKARTVILLLTAVVALALADRYTSRYDHIDVDEVLRNDRALKSYVKCILDSGPCTAEARELR</sequence>
<feature type="signal peptide" evidence="1">
    <location>
        <begin position="1"/>
        <end position="19"/>
    </location>
</feature>
<dbReference type="Pfam" id="PF03392">
    <property type="entry name" value="OS-D"/>
    <property type="match status" value="1"/>
</dbReference>
<keyword evidence="1" id="KW-0732">Signal</keyword>